<feature type="region of interest" description="Disordered" evidence="2">
    <location>
        <begin position="1"/>
        <end position="20"/>
    </location>
</feature>
<gene>
    <name evidence="4" type="ORF">ACFFGV_13055</name>
</gene>
<dbReference type="InterPro" id="IPR050695">
    <property type="entry name" value="N-acetylmuramoyl_amidase_3"/>
</dbReference>
<dbReference type="SUPFAM" id="SSF53187">
    <property type="entry name" value="Zn-dependent exopeptidases"/>
    <property type="match status" value="1"/>
</dbReference>
<dbReference type="InterPro" id="IPR002508">
    <property type="entry name" value="MurNAc-LAA_cat"/>
</dbReference>
<comment type="caution">
    <text evidence="4">The sequence shown here is derived from an EMBL/GenBank/DDBJ whole genome shotgun (WGS) entry which is preliminary data.</text>
</comment>
<dbReference type="PANTHER" id="PTHR30404:SF0">
    <property type="entry name" value="N-ACETYLMURAMOYL-L-ALANINE AMIDASE AMIC"/>
    <property type="match status" value="1"/>
</dbReference>
<reference evidence="4 5" key="1">
    <citation type="submission" date="2024-09" db="EMBL/GenBank/DDBJ databases">
        <authorList>
            <person name="Sun Q."/>
            <person name="Mori K."/>
        </authorList>
    </citation>
    <scope>NUCLEOTIDE SEQUENCE [LARGE SCALE GENOMIC DNA]</scope>
    <source>
        <strain evidence="4 5">NCAIM B.02529</strain>
    </source>
</reference>
<evidence type="ECO:0000313" key="5">
    <source>
        <dbReference type="Proteomes" id="UP001589836"/>
    </source>
</evidence>
<protein>
    <submittedName>
        <fullName evidence="4">N-acetylmuramoyl-L-alanine amidase</fullName>
        <ecNumber evidence="4">3.5.1.28</ecNumber>
    </submittedName>
</protein>
<sequence>MPKLIALDDGHGKNTPGKRTPYISELGRSIQENEFNSAVVNYLRIELERCGFKTLLVAPTSADTPLKERTDKANAAGADAYISVHYNAFDGSFGGANPTGNEIYVYIGHTNKEAGKLAAAIGKYLKQGTNQNWRGINEANFHVLRETNMIAILSENGFMDDKREALLMIDPKFQKEVAVEHAKGICDYFGMKYIPEKKEEEEEEEMLKYAVVINSYLDYPSAETLANRLQAPIYTRFVAEKGKVAEQLFIVGGDKQGLKADIFTVLAGDDRFSTAEKVKQYLDNRS</sequence>
<evidence type="ECO:0000313" key="4">
    <source>
        <dbReference type="EMBL" id="MFC0524497.1"/>
    </source>
</evidence>
<evidence type="ECO:0000256" key="2">
    <source>
        <dbReference type="SAM" id="MobiDB-lite"/>
    </source>
</evidence>
<dbReference type="SMART" id="SM00646">
    <property type="entry name" value="Ami_3"/>
    <property type="match status" value="1"/>
</dbReference>
<evidence type="ECO:0000256" key="1">
    <source>
        <dbReference type="ARBA" id="ARBA00022801"/>
    </source>
</evidence>
<keyword evidence="5" id="KW-1185">Reference proteome</keyword>
<feature type="domain" description="MurNAc-LAA" evidence="3">
    <location>
        <begin position="70"/>
        <end position="186"/>
    </location>
</feature>
<proteinExistence type="predicted"/>
<dbReference type="PANTHER" id="PTHR30404">
    <property type="entry name" value="N-ACETYLMURAMOYL-L-ALANINE AMIDASE"/>
    <property type="match status" value="1"/>
</dbReference>
<dbReference type="EC" id="3.5.1.28" evidence="4"/>
<dbReference type="RefSeq" id="WP_377348530.1">
    <property type="nucleotide sequence ID" value="NZ_JBHLTP010000011.1"/>
</dbReference>
<dbReference type="GO" id="GO:0008745">
    <property type="term" value="F:N-acetylmuramoyl-L-alanine amidase activity"/>
    <property type="evidence" value="ECO:0007669"/>
    <property type="project" value="UniProtKB-EC"/>
</dbReference>
<dbReference type="CDD" id="cd02696">
    <property type="entry name" value="MurNAc-LAA"/>
    <property type="match status" value="1"/>
</dbReference>
<dbReference type="Proteomes" id="UP001589836">
    <property type="component" value="Unassembled WGS sequence"/>
</dbReference>
<feature type="compositionally biased region" description="Basic and acidic residues" evidence="2">
    <location>
        <begin position="1"/>
        <end position="12"/>
    </location>
</feature>
<name>A0ABV6LQ28_9BACI</name>
<organism evidence="4 5">
    <name type="scientific">Pontibacillus salicampi</name>
    <dbReference type="NCBI Taxonomy" id="1449801"/>
    <lineage>
        <taxon>Bacteria</taxon>
        <taxon>Bacillati</taxon>
        <taxon>Bacillota</taxon>
        <taxon>Bacilli</taxon>
        <taxon>Bacillales</taxon>
        <taxon>Bacillaceae</taxon>
        <taxon>Pontibacillus</taxon>
    </lineage>
</organism>
<dbReference type="EMBL" id="JBHLTP010000011">
    <property type="protein sequence ID" value="MFC0524497.1"/>
    <property type="molecule type" value="Genomic_DNA"/>
</dbReference>
<accession>A0ABV6LQ28</accession>
<dbReference type="Gene3D" id="3.40.630.40">
    <property type="entry name" value="Zn-dependent exopeptidases"/>
    <property type="match status" value="1"/>
</dbReference>
<keyword evidence="1 4" id="KW-0378">Hydrolase</keyword>
<dbReference type="Gene3D" id="3.40.50.12090">
    <property type="match status" value="1"/>
</dbReference>
<evidence type="ECO:0000259" key="3">
    <source>
        <dbReference type="SMART" id="SM00646"/>
    </source>
</evidence>
<dbReference type="Pfam" id="PF01520">
    <property type="entry name" value="Amidase_3"/>
    <property type="match status" value="1"/>
</dbReference>